<dbReference type="EMBL" id="DVON01000154">
    <property type="protein sequence ID" value="HIV12845.1"/>
    <property type="molecule type" value="Genomic_DNA"/>
</dbReference>
<sequence>MGYKETYQEWLSNPYFDSDTRAELEAIENDDKEIKERFYKDLEFGTAGLRGIIGAGTNRMNIYVIRKTTQGLANYIASVNGQAKGVAIAYDSRRMSPEFAQEAALCLAANGIKAYIFESLRPTPELSFAVRKLGCIAGINITASHNPPEYNGYKVYWEDGAQITPPHDKGIMDEVQKVTSFTAVKTMDKAAAEAAGLYQVIGAEIDDAYIEQLKSQVIHMDAIKAVGKDLKIVYSPLHGTGNIPARRVLKELGFENVYVVKEQELPDGNFPTVSYPNPEADEAFELGLKLAKEVDADLVLATDPDADRLGVRVKDARTGEYHTLTGNMSGCLLEEYELSQRKAAEGSLPDDGAVISTIVTTNMAGTIARAYGLRFIEVLTGFKYIGQQILNFEHSKRGTYLFGFEESYGCLIGTHARDKDAIVATMALCEAAAYYKTQGKTLWDAMIDLYEKYGYYKDDIQSITLKGIEGLEKIQQILDNLRQFPPKEIGGYQVEAVRDYKKEVVINFKTQERTTTGLPNSNVLYYELENDAWVCVRPSGTEPKVKFYYGVKGTSMEDADAKSAALGKEVVAMINRMM</sequence>
<evidence type="ECO:0000256" key="1">
    <source>
        <dbReference type="ARBA" id="ARBA00000443"/>
    </source>
</evidence>
<evidence type="ECO:0000256" key="4">
    <source>
        <dbReference type="ARBA" id="ARBA00005189"/>
    </source>
</evidence>
<evidence type="ECO:0000256" key="2">
    <source>
        <dbReference type="ARBA" id="ARBA00001946"/>
    </source>
</evidence>
<dbReference type="GO" id="GO:0006166">
    <property type="term" value="P:purine ribonucleoside salvage"/>
    <property type="evidence" value="ECO:0007669"/>
    <property type="project" value="TreeGrafter"/>
</dbReference>
<evidence type="ECO:0000259" key="18">
    <source>
        <dbReference type="Pfam" id="PF02880"/>
    </source>
</evidence>
<proteinExistence type="inferred from homology"/>
<feature type="domain" description="Alpha-D-phosphohexomutase alpha/beta/alpha" evidence="17">
    <location>
        <begin position="207"/>
        <end position="311"/>
    </location>
</feature>
<dbReference type="InterPro" id="IPR005843">
    <property type="entry name" value="A-D-PHexomutase_C"/>
</dbReference>
<gene>
    <name evidence="19" type="ORF">IAA63_06870</name>
</gene>
<dbReference type="Pfam" id="PF02879">
    <property type="entry name" value="PGM_PMM_II"/>
    <property type="match status" value="1"/>
</dbReference>
<dbReference type="Pfam" id="PF02878">
    <property type="entry name" value="PGM_PMM_I"/>
    <property type="match status" value="1"/>
</dbReference>
<accession>A0A9D1NVM9</accession>
<evidence type="ECO:0000256" key="9">
    <source>
        <dbReference type="ARBA" id="ARBA00022842"/>
    </source>
</evidence>
<comment type="pathway">
    <text evidence="4">Lipid metabolism.</text>
</comment>
<evidence type="ECO:0000259" key="16">
    <source>
        <dbReference type="Pfam" id="PF02878"/>
    </source>
</evidence>
<comment type="similarity">
    <text evidence="5 14">Belongs to the phosphohexose mutase family.</text>
</comment>
<keyword evidence="9 14" id="KW-0460">Magnesium</keyword>
<dbReference type="GO" id="GO:0004614">
    <property type="term" value="F:phosphoglucomutase activity"/>
    <property type="evidence" value="ECO:0007669"/>
    <property type="project" value="UniProtKB-EC"/>
</dbReference>
<keyword evidence="8 14" id="KW-0479">Metal-binding</keyword>
<dbReference type="Proteomes" id="UP000886723">
    <property type="component" value="Unassembled WGS sequence"/>
</dbReference>
<feature type="domain" description="Alpha-D-phosphohexomutase alpha/beta/alpha" evidence="16">
    <location>
        <begin position="43"/>
        <end position="179"/>
    </location>
</feature>
<evidence type="ECO:0000313" key="20">
    <source>
        <dbReference type="Proteomes" id="UP000886723"/>
    </source>
</evidence>
<evidence type="ECO:0000256" key="11">
    <source>
        <dbReference type="ARBA" id="ARBA00039995"/>
    </source>
</evidence>
<dbReference type="Gene3D" id="3.40.120.10">
    <property type="entry name" value="Alpha-D-Glucose-1,6-Bisphosphate, subunit A, domain 3"/>
    <property type="match status" value="3"/>
</dbReference>
<dbReference type="InterPro" id="IPR016055">
    <property type="entry name" value="A-D-PHexomutase_a/b/a-I/II/III"/>
</dbReference>
<reference evidence="19" key="2">
    <citation type="journal article" date="2021" name="PeerJ">
        <title>Extensive microbial diversity within the chicken gut microbiome revealed by metagenomics and culture.</title>
        <authorList>
            <person name="Gilroy R."/>
            <person name="Ravi A."/>
            <person name="Getino M."/>
            <person name="Pursley I."/>
            <person name="Horton D.L."/>
            <person name="Alikhan N.F."/>
            <person name="Baker D."/>
            <person name="Gharbi K."/>
            <person name="Hall N."/>
            <person name="Watson M."/>
            <person name="Adriaenssens E.M."/>
            <person name="Foster-Nyarko E."/>
            <person name="Jarju S."/>
            <person name="Secka A."/>
            <person name="Antonio M."/>
            <person name="Oren A."/>
            <person name="Chaudhuri R.R."/>
            <person name="La Ragione R."/>
            <person name="Hildebrand F."/>
            <person name="Pallen M.J."/>
        </authorList>
    </citation>
    <scope>NUCLEOTIDE SEQUENCE</scope>
    <source>
        <strain evidence="19">ChiBcec2-4451</strain>
    </source>
</reference>
<dbReference type="PRINTS" id="PR00509">
    <property type="entry name" value="PGMPMM"/>
</dbReference>
<evidence type="ECO:0000256" key="7">
    <source>
        <dbReference type="ARBA" id="ARBA00022553"/>
    </source>
</evidence>
<dbReference type="AlphaFoldDB" id="A0A9D1NVM9"/>
<evidence type="ECO:0000256" key="6">
    <source>
        <dbReference type="ARBA" id="ARBA00012728"/>
    </source>
</evidence>
<dbReference type="CDD" id="cd05799">
    <property type="entry name" value="PGM2"/>
    <property type="match status" value="1"/>
</dbReference>
<feature type="domain" description="Alpha-D-phosphohexomutase alpha/beta/alpha" evidence="18">
    <location>
        <begin position="328"/>
        <end position="453"/>
    </location>
</feature>
<dbReference type="SUPFAM" id="SSF55957">
    <property type="entry name" value="Phosphoglucomutase, C-terminal domain"/>
    <property type="match status" value="1"/>
</dbReference>
<dbReference type="GO" id="GO:0000287">
    <property type="term" value="F:magnesium ion binding"/>
    <property type="evidence" value="ECO:0007669"/>
    <property type="project" value="InterPro"/>
</dbReference>
<dbReference type="InterPro" id="IPR005844">
    <property type="entry name" value="A-D-PHexomutase_a/b/a-I"/>
</dbReference>
<evidence type="ECO:0000259" key="15">
    <source>
        <dbReference type="Pfam" id="PF00408"/>
    </source>
</evidence>
<keyword evidence="7" id="KW-0597">Phosphoprotein</keyword>
<dbReference type="PANTHER" id="PTHR45745">
    <property type="entry name" value="PHOSPHOMANNOMUTASE 45A"/>
    <property type="match status" value="1"/>
</dbReference>
<comment type="caution">
    <text evidence="19">The sequence shown here is derived from an EMBL/GenBank/DDBJ whole genome shotgun (WGS) entry which is preliminary data.</text>
</comment>
<dbReference type="EC" id="5.4.2.2" evidence="6"/>
<dbReference type="PROSITE" id="PS00710">
    <property type="entry name" value="PGM_PMM"/>
    <property type="match status" value="1"/>
</dbReference>
<evidence type="ECO:0000256" key="8">
    <source>
        <dbReference type="ARBA" id="ARBA00022723"/>
    </source>
</evidence>
<protein>
    <recommendedName>
        <fullName evidence="11">Phosphoglucomutase</fullName>
        <ecNumber evidence="6">5.4.2.2</ecNumber>
    </recommendedName>
    <alternativeName>
        <fullName evidence="13">Alpha-phosphoglucomutase</fullName>
    </alternativeName>
    <alternativeName>
        <fullName evidence="12">Glucose phosphomutase</fullName>
    </alternativeName>
</protein>
<reference evidence="19" key="1">
    <citation type="submission" date="2020-10" db="EMBL/GenBank/DDBJ databases">
        <authorList>
            <person name="Gilroy R."/>
        </authorList>
    </citation>
    <scope>NUCLEOTIDE SEQUENCE</scope>
    <source>
        <strain evidence="19">ChiBcec2-4451</strain>
    </source>
</reference>
<organism evidence="19 20">
    <name type="scientific">Candidatus Pullilachnospira stercoravium</name>
    <dbReference type="NCBI Taxonomy" id="2840913"/>
    <lineage>
        <taxon>Bacteria</taxon>
        <taxon>Bacillati</taxon>
        <taxon>Bacillota</taxon>
        <taxon>Clostridia</taxon>
        <taxon>Lachnospirales</taxon>
        <taxon>Lachnospiraceae</taxon>
        <taxon>Lachnospiraceae incertae sedis</taxon>
        <taxon>Candidatus Pullilachnospira</taxon>
    </lineage>
</organism>
<dbReference type="GO" id="GO:0005975">
    <property type="term" value="P:carbohydrate metabolic process"/>
    <property type="evidence" value="ECO:0007669"/>
    <property type="project" value="InterPro"/>
</dbReference>
<dbReference type="Gene3D" id="3.30.310.50">
    <property type="entry name" value="Alpha-D-phosphohexomutase, C-terminal domain"/>
    <property type="match status" value="1"/>
</dbReference>
<evidence type="ECO:0000256" key="10">
    <source>
        <dbReference type="ARBA" id="ARBA00023235"/>
    </source>
</evidence>
<dbReference type="InterPro" id="IPR036900">
    <property type="entry name" value="A-D-PHexomutase_C_sf"/>
</dbReference>
<evidence type="ECO:0000256" key="3">
    <source>
        <dbReference type="ARBA" id="ARBA00005164"/>
    </source>
</evidence>
<evidence type="ECO:0000256" key="13">
    <source>
        <dbReference type="ARBA" id="ARBA00041467"/>
    </source>
</evidence>
<evidence type="ECO:0000256" key="12">
    <source>
        <dbReference type="ARBA" id="ARBA00041398"/>
    </source>
</evidence>
<evidence type="ECO:0000256" key="5">
    <source>
        <dbReference type="ARBA" id="ARBA00010231"/>
    </source>
</evidence>
<dbReference type="InterPro" id="IPR005845">
    <property type="entry name" value="A-D-PHexomutase_a/b/a-II"/>
</dbReference>
<keyword evidence="10" id="KW-0413">Isomerase</keyword>
<dbReference type="InterPro" id="IPR005841">
    <property type="entry name" value="Alpha-D-phosphohexomutase_SF"/>
</dbReference>
<dbReference type="Pfam" id="PF02880">
    <property type="entry name" value="PGM_PMM_III"/>
    <property type="match status" value="1"/>
</dbReference>
<comment type="cofactor">
    <cofactor evidence="2">
        <name>Mg(2+)</name>
        <dbReference type="ChEBI" id="CHEBI:18420"/>
    </cofactor>
</comment>
<evidence type="ECO:0000259" key="17">
    <source>
        <dbReference type="Pfam" id="PF02879"/>
    </source>
</evidence>
<dbReference type="PANTHER" id="PTHR45745:SF1">
    <property type="entry name" value="PHOSPHOGLUCOMUTASE 2B-RELATED"/>
    <property type="match status" value="1"/>
</dbReference>
<evidence type="ECO:0000256" key="14">
    <source>
        <dbReference type="RuleBase" id="RU004326"/>
    </source>
</evidence>
<dbReference type="Pfam" id="PF00408">
    <property type="entry name" value="PGM_PMM_IV"/>
    <property type="match status" value="1"/>
</dbReference>
<dbReference type="InterPro" id="IPR005846">
    <property type="entry name" value="A-D-PHexomutase_a/b/a-III"/>
</dbReference>
<evidence type="ECO:0000313" key="19">
    <source>
        <dbReference type="EMBL" id="HIV12845.1"/>
    </source>
</evidence>
<comment type="catalytic activity">
    <reaction evidence="1">
        <text>alpha-D-glucose 1-phosphate = alpha-D-glucose 6-phosphate</text>
        <dbReference type="Rhea" id="RHEA:23536"/>
        <dbReference type="ChEBI" id="CHEBI:58225"/>
        <dbReference type="ChEBI" id="CHEBI:58601"/>
        <dbReference type="EC" id="5.4.2.2"/>
    </reaction>
</comment>
<name>A0A9D1NVM9_9FIRM</name>
<feature type="domain" description="Alpha-D-phosphohexomutase C-terminal" evidence="15">
    <location>
        <begin position="527"/>
        <end position="552"/>
    </location>
</feature>
<comment type="pathway">
    <text evidence="3">Glycolipid metabolism; diglucosyl-diacylglycerol biosynthesis.</text>
</comment>
<dbReference type="GO" id="GO:0008973">
    <property type="term" value="F:phosphopentomutase activity"/>
    <property type="evidence" value="ECO:0007669"/>
    <property type="project" value="TreeGrafter"/>
</dbReference>
<dbReference type="SUPFAM" id="SSF53738">
    <property type="entry name" value="Phosphoglucomutase, first 3 domains"/>
    <property type="match status" value="3"/>
</dbReference>
<dbReference type="InterPro" id="IPR016066">
    <property type="entry name" value="A-D-PHexomutase_CS"/>
</dbReference>